<evidence type="ECO:0000259" key="2">
    <source>
        <dbReference type="Pfam" id="PF08800"/>
    </source>
</evidence>
<dbReference type="Proteomes" id="UP000183040">
    <property type="component" value="Unassembled WGS sequence"/>
</dbReference>
<dbReference type="EMBL" id="FNRP01000008">
    <property type="protein sequence ID" value="SEA56176.1"/>
    <property type="molecule type" value="Genomic_DNA"/>
</dbReference>
<organism evidence="3 4">
    <name type="scientific">Bacteroides xylanisolvens</name>
    <dbReference type="NCBI Taxonomy" id="371601"/>
    <lineage>
        <taxon>Bacteria</taxon>
        <taxon>Pseudomonadati</taxon>
        <taxon>Bacteroidota</taxon>
        <taxon>Bacteroidia</taxon>
        <taxon>Bacteroidales</taxon>
        <taxon>Bacteroidaceae</taxon>
        <taxon>Bacteroides</taxon>
    </lineage>
</organism>
<dbReference type="SUPFAM" id="SSF52540">
    <property type="entry name" value="P-loop containing nucleoside triphosphate hydrolases"/>
    <property type="match status" value="1"/>
</dbReference>
<keyword evidence="1" id="KW-0472">Membrane</keyword>
<accession>A0A1H4C745</accession>
<evidence type="ECO:0000313" key="4">
    <source>
        <dbReference type="Proteomes" id="UP000183040"/>
    </source>
</evidence>
<protein>
    <submittedName>
        <fullName evidence="3">VirE N-terminal domain-containing protein</fullName>
    </submittedName>
</protein>
<proteinExistence type="predicted"/>
<evidence type="ECO:0000256" key="1">
    <source>
        <dbReference type="SAM" id="Phobius"/>
    </source>
</evidence>
<keyword evidence="1" id="KW-0812">Transmembrane</keyword>
<dbReference type="InterPro" id="IPR014907">
    <property type="entry name" value="BT4734-like_N"/>
</dbReference>
<name>A0A1H4C745_9BACE</name>
<keyword evidence="1" id="KW-1133">Transmembrane helix</keyword>
<sequence>MYKEECVLKNKIFHPSVMYYILSTIVYPLSPTYPINLKSETMHKITLNVPEGIRYLSDWHDLWNTLLPEGQHYILNKRICGCGATEAYLRSGRKVILASPRKHLLYNKYSQHLSDNLHLYRYQGDKKRYFESRLISPTDTLAFNENLTGYIRSGGNKILTTYDSLRKIMEVLISSGEDISEWVVVIDEFQAIFYDCQYKATTEYELCQVLRKFSTVIYLSATPYLDSYLDMTEQFRNMTIYELLWPEDMTQTPNVEVVKSKKPVLELCSDLIGKYREGNGKSTVVNGEGFTAREAVFYINSVSEIKKIIKKNGLTPEETAIICSAKTDNLRKLDNLSRETGMKFRIGDIPQRGEPHKMFTFCTSTVYIGADFYSTNAYSYIFANPQVSCMAVDVSVDLQQIVGRQRLEENPFRNSATLYFNTKEAKATRDELENSIREKNEGTLRQIENYNAVPNKDEQLRLMEDNIRTEGHKKHYCCIVRDSNGRVCVIENEILEIADRRAWEVTNMIYNNDFSMYRALKAGVNVTKATDSNNPEIQRIFTKWNTDNRFDRKARMYCDLYENAPLLLEECNFIERKYKDYYDALGREGFESSYWREDYIKQALAPVPMKLLPRNEIAGRLMNVLKVGGEYTKSEVKEILRGIYHELGIQGKPSASDITGYLTCKEKTIRSKRTVTAMFKIISHARKKVSLFPRITDVNQPQEYDVDKLLEIIRDDTYYHLKPKVEAVRSAGTQDEKNRKKALLPVVTWNGTFKSRHKNECTVYSSYTALDFDHIGVDDMPDFVRWLQGFPCVYACFVTPGGTGYKAIILHDNCEPLYHYDLYGQLVKLFDCPWIDKSTTDLARGNYLSYDPDLWKNPNPVPFHFVPGTPEPVIPNTMTETVIRDVQGEPVLVQDESWVEGFLNQLNKQVISDDSIIRILRKAWNGKSLSNGRNNTAMSYAGILCKAGVEPGKAKAFIEELIPGFDITEIIEYAYANNIFGCERMRYRNRK</sequence>
<feature type="transmembrane region" description="Helical" evidence="1">
    <location>
        <begin position="12"/>
        <end position="30"/>
    </location>
</feature>
<dbReference type="AlphaFoldDB" id="A0A1H4C745"/>
<gene>
    <name evidence="3" type="ORF">SAMN04487924_10887</name>
</gene>
<evidence type="ECO:0000313" key="3">
    <source>
        <dbReference type="EMBL" id="SEA56176.1"/>
    </source>
</evidence>
<feature type="domain" description="BT4734-like N-terminal" evidence="2">
    <location>
        <begin position="740"/>
        <end position="854"/>
    </location>
</feature>
<reference evidence="3 4" key="1">
    <citation type="submission" date="2016-10" db="EMBL/GenBank/DDBJ databases">
        <authorList>
            <person name="de Groot N.N."/>
        </authorList>
    </citation>
    <scope>NUCLEOTIDE SEQUENCE [LARGE SCALE GENOMIC DNA]</scope>
    <source>
        <strain evidence="3 4">NLAE-zl-G339</strain>
    </source>
</reference>
<dbReference type="Pfam" id="PF08800">
    <property type="entry name" value="BT4734-like_N"/>
    <property type="match status" value="1"/>
</dbReference>
<dbReference type="InterPro" id="IPR027417">
    <property type="entry name" value="P-loop_NTPase"/>
</dbReference>